<keyword evidence="10" id="KW-0804">Transcription</keyword>
<dbReference type="KEGG" id="emc:129327837"/>
<feature type="domain" description="SCAN box" evidence="16">
    <location>
        <begin position="155"/>
        <end position="239"/>
    </location>
</feature>
<name>A0AA97KVI6_EUBMA</name>
<evidence type="ECO:0000256" key="6">
    <source>
        <dbReference type="ARBA" id="ARBA00022771"/>
    </source>
</evidence>
<keyword evidence="5" id="KW-0677">Repeat</keyword>
<dbReference type="PROSITE" id="PS50157">
    <property type="entry name" value="ZINC_FINGER_C2H2_2"/>
    <property type="match status" value="5"/>
</dbReference>
<feature type="coiled-coil region" evidence="13">
    <location>
        <begin position="226"/>
        <end position="253"/>
    </location>
</feature>
<evidence type="ECO:0000256" key="12">
    <source>
        <dbReference type="PROSITE-ProRule" id="PRU00042"/>
    </source>
</evidence>
<feature type="domain" description="C2H2-type" evidence="15">
    <location>
        <begin position="453"/>
        <end position="480"/>
    </location>
</feature>
<evidence type="ECO:0000313" key="17">
    <source>
        <dbReference type="Proteomes" id="UP001190640"/>
    </source>
</evidence>
<dbReference type="FunFam" id="1.10.4020.10:FF:000001">
    <property type="entry name" value="zinc finger protein 263 isoform X1"/>
    <property type="match status" value="1"/>
</dbReference>
<keyword evidence="4" id="KW-0479">Metal-binding</keyword>
<evidence type="ECO:0000256" key="7">
    <source>
        <dbReference type="ARBA" id="ARBA00022833"/>
    </source>
</evidence>
<protein>
    <submittedName>
        <fullName evidence="18">Zinc finger protein 24-like</fullName>
    </submittedName>
</protein>
<evidence type="ECO:0000256" key="11">
    <source>
        <dbReference type="ARBA" id="ARBA00023242"/>
    </source>
</evidence>
<dbReference type="InterPro" id="IPR036236">
    <property type="entry name" value="Znf_C2H2_sf"/>
</dbReference>
<feature type="region of interest" description="Disordered" evidence="14">
    <location>
        <begin position="1"/>
        <end position="37"/>
    </location>
</feature>
<dbReference type="GO" id="GO:0008270">
    <property type="term" value="F:zinc ion binding"/>
    <property type="evidence" value="ECO:0007669"/>
    <property type="project" value="UniProtKB-KW"/>
</dbReference>
<proteinExistence type="inferred from homology"/>
<evidence type="ECO:0000313" key="18">
    <source>
        <dbReference type="RefSeq" id="XP_054832564.1"/>
    </source>
</evidence>
<feature type="region of interest" description="Disordered" evidence="14">
    <location>
        <begin position="317"/>
        <end position="363"/>
    </location>
</feature>
<dbReference type="CDD" id="cd07936">
    <property type="entry name" value="SCAN"/>
    <property type="match status" value="1"/>
</dbReference>
<dbReference type="FunFam" id="3.30.160.60:FF:000862">
    <property type="entry name" value="zinc finger protein 697"/>
    <property type="match status" value="1"/>
</dbReference>
<dbReference type="FunFam" id="3.30.160.60:FF:002343">
    <property type="entry name" value="Zinc finger protein 33A"/>
    <property type="match status" value="2"/>
</dbReference>
<dbReference type="AlphaFoldDB" id="A0AA97KVI6"/>
<evidence type="ECO:0000256" key="10">
    <source>
        <dbReference type="ARBA" id="ARBA00023163"/>
    </source>
</evidence>
<dbReference type="PANTHER" id="PTHR24394:SF48">
    <property type="entry name" value="ZINC FINGER PROTEIN 771"/>
    <property type="match status" value="1"/>
</dbReference>
<feature type="domain" description="C2H2-type" evidence="15">
    <location>
        <begin position="425"/>
        <end position="452"/>
    </location>
</feature>
<keyword evidence="13" id="KW-0175">Coiled coil</keyword>
<keyword evidence="9" id="KW-0238">DNA-binding</keyword>
<evidence type="ECO:0000256" key="9">
    <source>
        <dbReference type="ARBA" id="ARBA00023125"/>
    </source>
</evidence>
<dbReference type="SMART" id="SM00355">
    <property type="entry name" value="ZnF_C2H2"/>
    <property type="match status" value="5"/>
</dbReference>
<dbReference type="Gene3D" id="1.10.4020.10">
    <property type="entry name" value="DNA breaking-rejoining enzymes"/>
    <property type="match status" value="1"/>
</dbReference>
<keyword evidence="17" id="KW-1185">Reference proteome</keyword>
<evidence type="ECO:0000256" key="4">
    <source>
        <dbReference type="ARBA" id="ARBA00022723"/>
    </source>
</evidence>
<dbReference type="GO" id="GO:0000981">
    <property type="term" value="F:DNA-binding transcription factor activity, RNA polymerase II-specific"/>
    <property type="evidence" value="ECO:0007669"/>
    <property type="project" value="TreeGrafter"/>
</dbReference>
<dbReference type="PROSITE" id="PS50804">
    <property type="entry name" value="SCAN_BOX"/>
    <property type="match status" value="1"/>
</dbReference>
<dbReference type="FunFam" id="3.30.160.60:FF:000198">
    <property type="entry name" value="zinc finger protein 10 isoform X1"/>
    <property type="match status" value="1"/>
</dbReference>
<dbReference type="GeneID" id="129327837"/>
<evidence type="ECO:0000259" key="15">
    <source>
        <dbReference type="PROSITE" id="PS50157"/>
    </source>
</evidence>
<comment type="similarity">
    <text evidence="3">Belongs to the krueppel C2H2-type zinc-finger protein family.</text>
</comment>
<evidence type="ECO:0000256" key="14">
    <source>
        <dbReference type="SAM" id="MobiDB-lite"/>
    </source>
</evidence>
<evidence type="ECO:0000256" key="13">
    <source>
        <dbReference type="SAM" id="Coils"/>
    </source>
</evidence>
<keyword evidence="7" id="KW-0862">Zinc</keyword>
<evidence type="ECO:0000256" key="3">
    <source>
        <dbReference type="ARBA" id="ARBA00006991"/>
    </source>
</evidence>
<evidence type="ECO:0000256" key="5">
    <source>
        <dbReference type="ARBA" id="ARBA00022737"/>
    </source>
</evidence>
<evidence type="ECO:0000256" key="2">
    <source>
        <dbReference type="ARBA" id="ARBA00004123"/>
    </source>
</evidence>
<keyword evidence="6 12" id="KW-0863">Zinc-finger</keyword>
<dbReference type="SUPFAM" id="SSF57667">
    <property type="entry name" value="beta-beta-alpha zinc fingers"/>
    <property type="match status" value="3"/>
</dbReference>
<dbReference type="InterPro" id="IPR013087">
    <property type="entry name" value="Znf_C2H2_type"/>
</dbReference>
<dbReference type="SUPFAM" id="SSF47353">
    <property type="entry name" value="Retrovirus capsid dimerization domain-like"/>
    <property type="match status" value="1"/>
</dbReference>
<dbReference type="Proteomes" id="UP001190640">
    <property type="component" value="Chromosome 4"/>
</dbReference>
<dbReference type="PROSITE" id="PS00028">
    <property type="entry name" value="ZINC_FINGER_C2H2_1"/>
    <property type="match status" value="5"/>
</dbReference>
<comment type="subcellular location">
    <subcellularLocation>
        <location evidence="2">Nucleus</location>
    </subcellularLocation>
</comment>
<organism evidence="17 18">
    <name type="scientific">Eublepharis macularius</name>
    <name type="common">Leopard gecko</name>
    <name type="synonym">Cyrtodactylus macularius</name>
    <dbReference type="NCBI Taxonomy" id="481883"/>
    <lineage>
        <taxon>Eukaryota</taxon>
        <taxon>Metazoa</taxon>
        <taxon>Chordata</taxon>
        <taxon>Craniata</taxon>
        <taxon>Vertebrata</taxon>
        <taxon>Euteleostomi</taxon>
        <taxon>Lepidosauria</taxon>
        <taxon>Squamata</taxon>
        <taxon>Bifurcata</taxon>
        <taxon>Gekkota</taxon>
        <taxon>Eublepharidae</taxon>
        <taxon>Eublepharinae</taxon>
        <taxon>Eublepharis</taxon>
    </lineage>
</organism>
<keyword evidence="11" id="KW-0539">Nucleus</keyword>
<feature type="domain" description="C2H2-type" evidence="15">
    <location>
        <begin position="481"/>
        <end position="508"/>
    </location>
</feature>
<dbReference type="Pfam" id="PF02023">
    <property type="entry name" value="SCAN"/>
    <property type="match status" value="1"/>
</dbReference>
<feature type="domain" description="C2H2-type" evidence="15">
    <location>
        <begin position="397"/>
        <end position="424"/>
    </location>
</feature>
<evidence type="ECO:0000256" key="8">
    <source>
        <dbReference type="ARBA" id="ARBA00023015"/>
    </source>
</evidence>
<dbReference type="Pfam" id="PF00096">
    <property type="entry name" value="zf-C2H2"/>
    <property type="match status" value="4"/>
</dbReference>
<dbReference type="InterPro" id="IPR038269">
    <property type="entry name" value="SCAN_sf"/>
</dbReference>
<evidence type="ECO:0000259" key="16">
    <source>
        <dbReference type="PROSITE" id="PS50804"/>
    </source>
</evidence>
<feature type="domain" description="C2H2-type" evidence="15">
    <location>
        <begin position="509"/>
        <end position="536"/>
    </location>
</feature>
<feature type="compositionally biased region" description="Basic and acidic residues" evidence="14">
    <location>
        <begin position="1"/>
        <end position="33"/>
    </location>
</feature>
<gene>
    <name evidence="18" type="primary">LOC129327837</name>
</gene>
<evidence type="ECO:0000256" key="1">
    <source>
        <dbReference type="ARBA" id="ARBA00003767"/>
    </source>
</evidence>
<dbReference type="Gene3D" id="3.30.160.60">
    <property type="entry name" value="Classic Zinc Finger"/>
    <property type="match status" value="5"/>
</dbReference>
<comment type="function">
    <text evidence="1">May be involved in transcriptional regulation.</text>
</comment>
<sequence length="549" mass="62937">MKMEEREAAGRTVGERSQRAEKASCDVPMERKSLQRVPAQHKIKQEPGEGLVHHWETQWQEFLKTMEAPHSGWVIPQLPEEPTPWDNVKAFLASFEQVAEACCWPREEWVTRLLPALSGEAEQAFNQLEVRDREDYGRVKAAILRVDTISREKWRQHFRHFCYQEADGPRGAHSRLQELCHGWLKVDRHTKEQILELLILEQFLTILPLEIQTLVREVGPETCSQAVALAEDFLQMQKEAERAENQVALEESAVNFSEAGQAPYQIEQRQWCVEARWAEDRSTRLVEAKRWKSVHDGETHTREDLEHAGPTELLASRAEESISSGSEPENAPEGQEWQSEANPGEGVDESVSSGDLGETVDLQGTCSGKRQKLYSVYGKSPGFIINQKAHPRGKPQNKCLICGKSFLYSSDLIIHHGIHTGERPYECPDCGKRFSRGSDRNRHQKIHTQEKLYKCLVCGKCFLYSSDLIIHQRIHTGERPYECLDCGKRFSCSSDRNRHQRIHTGEKPYVCLDCGKRFSQKVHLNRHCRIHVGEKSFKCPEYGESFSVS</sequence>
<dbReference type="GO" id="GO:0003677">
    <property type="term" value="F:DNA binding"/>
    <property type="evidence" value="ECO:0007669"/>
    <property type="project" value="UniProtKB-KW"/>
</dbReference>
<dbReference type="RefSeq" id="XP_054832564.1">
    <property type="nucleotide sequence ID" value="XM_054976589.1"/>
</dbReference>
<dbReference type="InterPro" id="IPR003309">
    <property type="entry name" value="SCAN_dom"/>
</dbReference>
<dbReference type="PANTHER" id="PTHR24394">
    <property type="entry name" value="ZINC FINGER PROTEIN"/>
    <property type="match status" value="1"/>
</dbReference>
<dbReference type="GO" id="GO:0005634">
    <property type="term" value="C:nucleus"/>
    <property type="evidence" value="ECO:0007669"/>
    <property type="project" value="UniProtKB-SubCell"/>
</dbReference>
<accession>A0AA97KVI6</accession>
<keyword evidence="8" id="KW-0805">Transcription regulation</keyword>
<dbReference type="SMART" id="SM00431">
    <property type="entry name" value="SCAN"/>
    <property type="match status" value="1"/>
</dbReference>
<reference evidence="18" key="1">
    <citation type="submission" date="2025-08" db="UniProtKB">
        <authorList>
            <consortium name="RefSeq"/>
        </authorList>
    </citation>
    <scope>IDENTIFICATION</scope>
    <source>
        <tissue evidence="18">Blood</tissue>
    </source>
</reference>